<proteinExistence type="predicted"/>
<accession>A0A6B8MCL8</accession>
<sequence>MSAANASAPSPSLQDEMRAHEPSMEEILASIRRIIADDDSLPGARREGRRQQEPGLEPASAAQNAYPAPALEPPAPPQLEPVEERPQLAPVAEIRQLRLNRAAPEPVAEEPAAHDETYADDPEPMEALVAAEEEAPLENYEPYDGAPLVSQEAASSIASHFQALATSMFINDSGLMQKYAQEMMRPMLKQWLDDNLPVIVERLVRAEIERVARGGRR</sequence>
<evidence type="ECO:0000313" key="2">
    <source>
        <dbReference type="EMBL" id="QGM99063.1"/>
    </source>
</evidence>
<dbReference type="KEGG" id="mpar:F7D14_17280"/>
<evidence type="ECO:0000313" key="3">
    <source>
        <dbReference type="Proteomes" id="UP000422569"/>
    </source>
</evidence>
<dbReference type="RefSeq" id="WP_081495757.1">
    <property type="nucleotide sequence ID" value="NZ_CP044331.1"/>
</dbReference>
<dbReference type="Proteomes" id="UP000422569">
    <property type="component" value="Chromosome"/>
</dbReference>
<feature type="region of interest" description="Disordered" evidence="1">
    <location>
        <begin position="1"/>
        <end position="25"/>
    </location>
</feature>
<dbReference type="Pfam" id="PF10691">
    <property type="entry name" value="DUF2497"/>
    <property type="match status" value="1"/>
</dbReference>
<feature type="compositionally biased region" description="Pro residues" evidence="1">
    <location>
        <begin position="70"/>
        <end position="79"/>
    </location>
</feature>
<reference evidence="2 3" key="1">
    <citation type="submission" date="2019-09" db="EMBL/GenBank/DDBJ databases">
        <title>Isolation and complete genome sequencing of Methylocystis species.</title>
        <authorList>
            <person name="Rumah B.L."/>
            <person name="Stead C.E."/>
            <person name="Stevens B.C."/>
            <person name="Minton N.P."/>
            <person name="Grosse-Honebrink A."/>
            <person name="Zhang Y."/>
        </authorList>
    </citation>
    <scope>NUCLEOTIDE SEQUENCE [LARGE SCALE GENOMIC DNA]</scope>
    <source>
        <strain evidence="2 3">BRCS2</strain>
    </source>
</reference>
<feature type="region of interest" description="Disordered" evidence="1">
    <location>
        <begin position="38"/>
        <end position="90"/>
    </location>
</feature>
<dbReference type="InterPro" id="IPR019632">
    <property type="entry name" value="DUF2497"/>
</dbReference>
<gene>
    <name evidence="2" type="ORF">F7D14_17280</name>
</gene>
<protein>
    <submittedName>
        <fullName evidence="2">DUF2497 domain-containing protein</fullName>
    </submittedName>
</protein>
<name>A0A6B8MCL8_9HYPH</name>
<keyword evidence="3" id="KW-1185">Reference proteome</keyword>
<feature type="compositionally biased region" description="Low complexity" evidence="1">
    <location>
        <begin position="1"/>
        <end position="12"/>
    </location>
</feature>
<evidence type="ECO:0000256" key="1">
    <source>
        <dbReference type="SAM" id="MobiDB-lite"/>
    </source>
</evidence>
<dbReference type="AlphaFoldDB" id="A0A6B8MCL8"/>
<feature type="compositionally biased region" description="Low complexity" evidence="1">
    <location>
        <begin position="58"/>
        <end position="69"/>
    </location>
</feature>
<organism evidence="2 3">
    <name type="scientific">Methylocystis parvus</name>
    <dbReference type="NCBI Taxonomy" id="134"/>
    <lineage>
        <taxon>Bacteria</taxon>
        <taxon>Pseudomonadati</taxon>
        <taxon>Pseudomonadota</taxon>
        <taxon>Alphaproteobacteria</taxon>
        <taxon>Hyphomicrobiales</taxon>
        <taxon>Methylocystaceae</taxon>
        <taxon>Methylocystis</taxon>
    </lineage>
</organism>
<dbReference type="EMBL" id="CP044331">
    <property type="protein sequence ID" value="QGM99063.1"/>
    <property type="molecule type" value="Genomic_DNA"/>
</dbReference>